<comment type="subcellular location">
    <subcellularLocation>
        <location evidence="1 14">Cell membrane</location>
        <topology evidence="1 14">Multi-pass membrane protein</topology>
    </subcellularLocation>
</comment>
<evidence type="ECO:0000256" key="8">
    <source>
        <dbReference type="ARBA" id="ARBA00022801"/>
    </source>
</evidence>
<feature type="transmembrane region" description="Helical" evidence="14">
    <location>
        <begin position="231"/>
        <end position="254"/>
    </location>
</feature>
<proteinExistence type="inferred from homology"/>
<keyword evidence="7" id="KW-0677">Repeat</keyword>
<keyword evidence="8 14" id="KW-0378">Hydrolase</keyword>
<feature type="transmembrane region" description="Helical" evidence="14">
    <location>
        <begin position="197"/>
        <end position="219"/>
    </location>
</feature>
<evidence type="ECO:0000256" key="15">
    <source>
        <dbReference type="PIRSR" id="PIRSR006404-1"/>
    </source>
</evidence>
<sequence>MTTDNGSASREPAARDSGGRRSGWLMARPYGIPIYVTPSWLVIAAIITILYEPVVESLLGLGAASYLVAFVFAVLLYASVLVHELAHAVVARMFGIPVERITLFMLGGVTEMRGEARTPGREFLIAFAGPLLSLVLAAAGWAAQLFVPPDTVPGVLLWQLFVANLLVGVFNLMPGLPLDGGKVVRSAVWALTRRPTAGTVVAAWGGRVLAVFVVGLPFLLYLPSGRMPSVFMVLLGVLLGGFMWMGAGSALRGARFRERIPRLRVRLLARRAVAVPSGTPLAEADRRMAEADAGAVLVTDSSGAPVSIVSHDAAGAVPEERRPWISVDHVSRAVTGGAVIGADLEGERLLAAMRAHPAAEYLVVGEDGGVFGVLRTRDVDDAFAGI</sequence>
<dbReference type="AlphaFoldDB" id="A0A7W8QSW1"/>
<dbReference type="PIRSF" id="PIRSF006404">
    <property type="entry name" value="UCP006404_Pept_M50_CBS"/>
    <property type="match status" value="1"/>
</dbReference>
<feature type="binding site" evidence="16">
    <location>
        <position position="87"/>
    </location>
    <ligand>
        <name>Zn(2+)</name>
        <dbReference type="ChEBI" id="CHEBI:29105"/>
        <note>catalytic</note>
    </ligand>
</feature>
<dbReference type="EMBL" id="JACHDB010000002">
    <property type="protein sequence ID" value="MBB5435973.1"/>
    <property type="molecule type" value="Genomic_DNA"/>
</dbReference>
<keyword evidence="5 14" id="KW-0812">Transmembrane</keyword>
<dbReference type="GO" id="GO:0008237">
    <property type="term" value="F:metallopeptidase activity"/>
    <property type="evidence" value="ECO:0007669"/>
    <property type="project" value="UniProtKB-UniRule"/>
</dbReference>
<evidence type="ECO:0000256" key="12">
    <source>
        <dbReference type="ARBA" id="ARBA00023122"/>
    </source>
</evidence>
<dbReference type="Proteomes" id="UP000572635">
    <property type="component" value="Unassembled WGS sequence"/>
</dbReference>
<comment type="caution">
    <text evidence="18">The sequence shown here is derived from an EMBL/GenBank/DDBJ whole genome shotgun (WGS) entry which is preliminary data.</text>
</comment>
<keyword evidence="3 14" id="KW-1003">Cell membrane</keyword>
<evidence type="ECO:0000256" key="10">
    <source>
        <dbReference type="ARBA" id="ARBA00022989"/>
    </source>
</evidence>
<evidence type="ECO:0000256" key="7">
    <source>
        <dbReference type="ARBA" id="ARBA00022737"/>
    </source>
</evidence>
<dbReference type="InterPro" id="IPR008915">
    <property type="entry name" value="Peptidase_M50"/>
</dbReference>
<feature type="transmembrane region" description="Helical" evidence="14">
    <location>
        <begin position="155"/>
        <end position="176"/>
    </location>
</feature>
<feature type="transmembrane region" description="Helical" evidence="14">
    <location>
        <begin position="123"/>
        <end position="143"/>
    </location>
</feature>
<evidence type="ECO:0000256" key="14">
    <source>
        <dbReference type="PIRNR" id="PIRNR006404"/>
    </source>
</evidence>
<feature type="binding site" evidence="16">
    <location>
        <position position="179"/>
    </location>
    <ligand>
        <name>Zn(2+)</name>
        <dbReference type="ChEBI" id="CHEBI:29105"/>
        <note>catalytic</note>
    </ligand>
</feature>
<keyword evidence="13 14" id="KW-0472">Membrane</keyword>
<dbReference type="SUPFAM" id="SSF54631">
    <property type="entry name" value="CBS-domain pair"/>
    <property type="match status" value="1"/>
</dbReference>
<keyword evidence="4 14" id="KW-0645">Protease</keyword>
<feature type="active site" evidence="15">
    <location>
        <position position="84"/>
    </location>
</feature>
<feature type="binding site" evidence="16">
    <location>
        <position position="83"/>
    </location>
    <ligand>
        <name>Zn(2+)</name>
        <dbReference type="ChEBI" id="CHEBI:29105"/>
        <note>catalytic</note>
    </ligand>
</feature>
<evidence type="ECO:0000256" key="9">
    <source>
        <dbReference type="ARBA" id="ARBA00022833"/>
    </source>
</evidence>
<evidence type="ECO:0000256" key="1">
    <source>
        <dbReference type="ARBA" id="ARBA00004651"/>
    </source>
</evidence>
<dbReference type="PANTHER" id="PTHR39188:SF3">
    <property type="entry name" value="STAGE IV SPORULATION PROTEIN FB"/>
    <property type="match status" value="1"/>
</dbReference>
<comment type="cofactor">
    <cofactor evidence="14 16">
        <name>Zn(2+)</name>
        <dbReference type="ChEBI" id="CHEBI:29105"/>
    </cofactor>
    <text evidence="14 16">Binds 1 zinc ion per subunit.</text>
</comment>
<dbReference type="CDD" id="cd06164">
    <property type="entry name" value="S2P-M50_SpoIVFB_CBS"/>
    <property type="match status" value="1"/>
</dbReference>
<dbReference type="InterPro" id="IPR046342">
    <property type="entry name" value="CBS_dom_sf"/>
</dbReference>
<dbReference type="Pfam" id="PF02163">
    <property type="entry name" value="Peptidase_M50"/>
    <property type="match status" value="2"/>
</dbReference>
<feature type="domain" description="Peptidase M50" evidence="17">
    <location>
        <begin position="156"/>
        <end position="204"/>
    </location>
</feature>
<name>A0A7W8QSW1_9ACTN</name>
<dbReference type="GO" id="GO:0006508">
    <property type="term" value="P:proteolysis"/>
    <property type="evidence" value="ECO:0007669"/>
    <property type="project" value="UniProtKB-KW"/>
</dbReference>
<accession>A0A7W8QSW1</accession>
<evidence type="ECO:0000256" key="13">
    <source>
        <dbReference type="ARBA" id="ARBA00023136"/>
    </source>
</evidence>
<keyword evidence="6 14" id="KW-0479">Metal-binding</keyword>
<evidence type="ECO:0000256" key="16">
    <source>
        <dbReference type="PIRSR" id="PIRSR006404-2"/>
    </source>
</evidence>
<evidence type="ECO:0000313" key="19">
    <source>
        <dbReference type="Proteomes" id="UP000572635"/>
    </source>
</evidence>
<feature type="transmembrane region" description="Helical" evidence="14">
    <location>
        <begin position="30"/>
        <end position="51"/>
    </location>
</feature>
<keyword evidence="12" id="KW-0129">CBS domain</keyword>
<evidence type="ECO:0000256" key="6">
    <source>
        <dbReference type="ARBA" id="ARBA00022723"/>
    </source>
</evidence>
<comment type="similarity">
    <text evidence="2 14">Belongs to the peptidase M50B family.</text>
</comment>
<feature type="domain" description="Peptidase M50" evidence="17">
    <location>
        <begin position="72"/>
        <end position="147"/>
    </location>
</feature>
<reference evidence="18 19" key="1">
    <citation type="submission" date="2020-08" db="EMBL/GenBank/DDBJ databases">
        <title>Sequencing the genomes of 1000 actinobacteria strains.</title>
        <authorList>
            <person name="Klenk H.-P."/>
        </authorList>
    </citation>
    <scope>NUCLEOTIDE SEQUENCE [LARGE SCALE GENOMIC DNA]</scope>
    <source>
        <strain evidence="18 19">DSM 44551</strain>
    </source>
</reference>
<dbReference type="GO" id="GO:0046872">
    <property type="term" value="F:metal ion binding"/>
    <property type="evidence" value="ECO:0007669"/>
    <property type="project" value="UniProtKB-UniRule"/>
</dbReference>
<dbReference type="InterPro" id="IPR016483">
    <property type="entry name" value="UCP006404_Pept_M50_CBS"/>
</dbReference>
<evidence type="ECO:0000259" key="17">
    <source>
        <dbReference type="Pfam" id="PF02163"/>
    </source>
</evidence>
<evidence type="ECO:0000256" key="11">
    <source>
        <dbReference type="ARBA" id="ARBA00023049"/>
    </source>
</evidence>
<feature type="transmembrane region" description="Helical" evidence="14">
    <location>
        <begin position="63"/>
        <end position="83"/>
    </location>
</feature>
<protein>
    <recommendedName>
        <fullName evidence="14">Zinc metalloprotease</fullName>
    </recommendedName>
</protein>
<organism evidence="18 19">
    <name type="scientific">Nocardiopsis composta</name>
    <dbReference type="NCBI Taxonomy" id="157465"/>
    <lineage>
        <taxon>Bacteria</taxon>
        <taxon>Bacillati</taxon>
        <taxon>Actinomycetota</taxon>
        <taxon>Actinomycetes</taxon>
        <taxon>Streptosporangiales</taxon>
        <taxon>Nocardiopsidaceae</taxon>
        <taxon>Nocardiopsis</taxon>
    </lineage>
</organism>
<evidence type="ECO:0000256" key="3">
    <source>
        <dbReference type="ARBA" id="ARBA00022475"/>
    </source>
</evidence>
<gene>
    <name evidence="18" type="ORF">HDA36_006121</name>
</gene>
<dbReference type="PANTHER" id="PTHR39188">
    <property type="entry name" value="MEMBRANE-ASSOCIATED ZINC METALLOPROTEASE M50B"/>
    <property type="match status" value="1"/>
</dbReference>
<evidence type="ECO:0000256" key="4">
    <source>
        <dbReference type="ARBA" id="ARBA00022670"/>
    </source>
</evidence>
<keyword evidence="19" id="KW-1185">Reference proteome</keyword>
<keyword evidence="10 14" id="KW-1133">Transmembrane helix</keyword>
<evidence type="ECO:0000256" key="5">
    <source>
        <dbReference type="ARBA" id="ARBA00022692"/>
    </source>
</evidence>
<dbReference type="RefSeq" id="WP_184399194.1">
    <property type="nucleotide sequence ID" value="NZ_BAAAJD010000037.1"/>
</dbReference>
<evidence type="ECO:0000313" key="18">
    <source>
        <dbReference type="EMBL" id="MBB5435973.1"/>
    </source>
</evidence>
<keyword evidence="11 14" id="KW-0482">Metalloprotease</keyword>
<keyword evidence="9 14" id="KW-0862">Zinc</keyword>
<dbReference type="Gene3D" id="3.10.580.10">
    <property type="entry name" value="CBS-domain"/>
    <property type="match status" value="1"/>
</dbReference>
<evidence type="ECO:0000256" key="2">
    <source>
        <dbReference type="ARBA" id="ARBA00007931"/>
    </source>
</evidence>
<dbReference type="GO" id="GO:0005886">
    <property type="term" value="C:plasma membrane"/>
    <property type="evidence" value="ECO:0007669"/>
    <property type="project" value="UniProtKB-SubCell"/>
</dbReference>